<evidence type="ECO:0000259" key="2">
    <source>
        <dbReference type="Pfam" id="PF16087"/>
    </source>
</evidence>
<dbReference type="Pfam" id="PF13412">
    <property type="entry name" value="HTH_24"/>
    <property type="match status" value="1"/>
</dbReference>
<keyword evidence="4" id="KW-1185">Reference proteome</keyword>
<name>A0A0J7K067_LASNI</name>
<dbReference type="PANTHER" id="PTHR47326">
    <property type="entry name" value="TRANSPOSABLE ELEMENT TC3 TRANSPOSASE-LIKE PROTEIN"/>
    <property type="match status" value="1"/>
</dbReference>
<dbReference type="Gene3D" id="3.30.420.10">
    <property type="entry name" value="Ribonuclease H-like superfamily/Ribonuclease H"/>
    <property type="match status" value="1"/>
</dbReference>
<dbReference type="OrthoDB" id="7699088at2759"/>
<dbReference type="Proteomes" id="UP000036403">
    <property type="component" value="Unassembled WGS sequence"/>
</dbReference>
<feature type="domain" description="DUF4817" evidence="2">
    <location>
        <begin position="8"/>
        <end position="57"/>
    </location>
</feature>
<protein>
    <submittedName>
        <fullName evidence="3">Transposase-like protein</fullName>
    </submittedName>
</protein>
<dbReference type="InterPro" id="IPR036397">
    <property type="entry name" value="RNaseH_sf"/>
</dbReference>
<evidence type="ECO:0000256" key="1">
    <source>
        <dbReference type="ARBA" id="ARBA00004123"/>
    </source>
</evidence>
<comment type="caution">
    <text evidence="3">The sequence shown here is derived from an EMBL/GenBank/DDBJ whole genome shotgun (WGS) entry which is preliminary data.</text>
</comment>
<gene>
    <name evidence="3" type="ORF">RF55_19721</name>
</gene>
<proteinExistence type="predicted"/>
<sequence length="358" mass="41587">MAFYTNAEMADMHFMYGRANGNALEARRLYAQNFPNREIPSNRIFAKLHQRLRDTGMFGKNAGDSGRPRSISTPEVEEEILAMVQENPGTSIRRIAAQIDISPRLIWRTLKEQLLYPYHIQRVQTLNPPDFRARLEFCRWILRKQARNVNLIANILFTDEAGFTRDGIFNFHNTHQWADENPHAIVESRHQQRFSLNVWLGILGDRLIGPVVLPNRLTGPAYQNFLMNTLPPLLEDVPLNLRAASWFMHDGAPPHFSLAVREYLNQMYQERWIGRGGPVAWPPRSPDLNPLDFFIWGYLKSLVYAEPINNLEQLENRIEEACVTIRIKPGVFERARDSFLRRCRVCIDMEGGHFQHLL</sequence>
<reference evidence="3 4" key="1">
    <citation type="submission" date="2015-04" db="EMBL/GenBank/DDBJ databases">
        <title>Lasius niger genome sequencing.</title>
        <authorList>
            <person name="Konorov E.A."/>
            <person name="Nikitin M.A."/>
            <person name="Kirill M.V."/>
            <person name="Chang P."/>
        </authorList>
    </citation>
    <scope>NUCLEOTIDE SEQUENCE [LARGE SCALE GENOMIC DNA]</scope>
    <source>
        <tissue evidence="3">Whole</tissue>
    </source>
</reference>
<dbReference type="GO" id="GO:0003676">
    <property type="term" value="F:nucleic acid binding"/>
    <property type="evidence" value="ECO:0007669"/>
    <property type="project" value="InterPro"/>
</dbReference>
<evidence type="ECO:0000313" key="3">
    <source>
        <dbReference type="EMBL" id="KMQ83546.1"/>
    </source>
</evidence>
<evidence type="ECO:0000313" key="4">
    <source>
        <dbReference type="Proteomes" id="UP000036403"/>
    </source>
</evidence>
<dbReference type="InterPro" id="IPR032135">
    <property type="entry name" value="DUF4817"/>
</dbReference>
<dbReference type="PaxDb" id="67767-A0A0J7K067"/>
<dbReference type="GO" id="GO:0005634">
    <property type="term" value="C:nucleus"/>
    <property type="evidence" value="ECO:0007669"/>
    <property type="project" value="UniProtKB-SubCell"/>
</dbReference>
<organism evidence="3 4">
    <name type="scientific">Lasius niger</name>
    <name type="common">Black garden ant</name>
    <dbReference type="NCBI Taxonomy" id="67767"/>
    <lineage>
        <taxon>Eukaryota</taxon>
        <taxon>Metazoa</taxon>
        <taxon>Ecdysozoa</taxon>
        <taxon>Arthropoda</taxon>
        <taxon>Hexapoda</taxon>
        <taxon>Insecta</taxon>
        <taxon>Pterygota</taxon>
        <taxon>Neoptera</taxon>
        <taxon>Endopterygota</taxon>
        <taxon>Hymenoptera</taxon>
        <taxon>Apocrita</taxon>
        <taxon>Aculeata</taxon>
        <taxon>Formicoidea</taxon>
        <taxon>Formicidae</taxon>
        <taxon>Formicinae</taxon>
        <taxon>Lasius</taxon>
        <taxon>Lasius</taxon>
    </lineage>
</organism>
<dbReference type="STRING" id="67767.A0A0J7K067"/>
<dbReference type="PANTHER" id="PTHR47326:SF1">
    <property type="entry name" value="HTH PSQ-TYPE DOMAIN-CONTAINING PROTEIN"/>
    <property type="match status" value="1"/>
</dbReference>
<comment type="subcellular location">
    <subcellularLocation>
        <location evidence="1">Nucleus</location>
    </subcellularLocation>
</comment>
<dbReference type="AlphaFoldDB" id="A0A0J7K067"/>
<dbReference type="Pfam" id="PF16087">
    <property type="entry name" value="DUF4817"/>
    <property type="match status" value="1"/>
</dbReference>
<accession>A0A0J7K067</accession>
<dbReference type="EMBL" id="LBMM01019395">
    <property type="protein sequence ID" value="KMQ83546.1"/>
    <property type="molecule type" value="Genomic_DNA"/>
</dbReference>
<dbReference type="SUPFAM" id="SSF46689">
    <property type="entry name" value="Homeodomain-like"/>
    <property type="match status" value="1"/>
</dbReference>
<dbReference type="InterPro" id="IPR009057">
    <property type="entry name" value="Homeodomain-like_sf"/>
</dbReference>